<organism evidence="8 9">
    <name type="scientific">Hibiscus trionum</name>
    <name type="common">Flower of an hour</name>
    <dbReference type="NCBI Taxonomy" id="183268"/>
    <lineage>
        <taxon>Eukaryota</taxon>
        <taxon>Viridiplantae</taxon>
        <taxon>Streptophyta</taxon>
        <taxon>Embryophyta</taxon>
        <taxon>Tracheophyta</taxon>
        <taxon>Spermatophyta</taxon>
        <taxon>Magnoliopsida</taxon>
        <taxon>eudicotyledons</taxon>
        <taxon>Gunneridae</taxon>
        <taxon>Pentapetalae</taxon>
        <taxon>rosids</taxon>
        <taxon>malvids</taxon>
        <taxon>Malvales</taxon>
        <taxon>Malvaceae</taxon>
        <taxon>Malvoideae</taxon>
        <taxon>Hibiscus</taxon>
    </lineage>
</organism>
<dbReference type="InterPro" id="IPR001547">
    <property type="entry name" value="Glyco_hydro_5"/>
</dbReference>
<keyword evidence="5" id="KW-0732">Signal</keyword>
<dbReference type="Proteomes" id="UP001165190">
    <property type="component" value="Unassembled WGS sequence"/>
</dbReference>
<dbReference type="GO" id="GO:0000272">
    <property type="term" value="P:polysaccharide catabolic process"/>
    <property type="evidence" value="ECO:0007669"/>
    <property type="project" value="InterPro"/>
</dbReference>
<dbReference type="GO" id="GO:0004553">
    <property type="term" value="F:hydrolase activity, hydrolyzing O-glycosyl compounds"/>
    <property type="evidence" value="ECO:0007669"/>
    <property type="project" value="InterPro"/>
</dbReference>
<evidence type="ECO:0000256" key="1">
    <source>
        <dbReference type="ARBA" id="ARBA00005641"/>
    </source>
</evidence>
<feature type="chain" id="PRO_5040800135" description="Mannan endo-1,4-beta-mannosidase" evidence="5">
    <location>
        <begin position="26"/>
        <end position="569"/>
    </location>
</feature>
<evidence type="ECO:0000313" key="8">
    <source>
        <dbReference type="EMBL" id="GMJ08214.1"/>
    </source>
</evidence>
<dbReference type="InterPro" id="IPR000772">
    <property type="entry name" value="Ricin_B_lectin"/>
</dbReference>
<gene>
    <name evidence="8" type="ORF">HRI_004490600</name>
</gene>
<dbReference type="InterPro" id="IPR017853">
    <property type="entry name" value="GH"/>
</dbReference>
<comment type="caution">
    <text evidence="8">The sequence shown here is derived from an EMBL/GenBank/DDBJ whole genome shotgun (WGS) entry which is preliminary data.</text>
</comment>
<proteinExistence type="inferred from homology"/>
<evidence type="ECO:0000259" key="6">
    <source>
        <dbReference type="Pfam" id="PF00150"/>
    </source>
</evidence>
<evidence type="ECO:0000313" key="9">
    <source>
        <dbReference type="Proteomes" id="UP001165190"/>
    </source>
</evidence>
<dbReference type="InterPro" id="IPR035992">
    <property type="entry name" value="Ricin_B-like_lectins"/>
</dbReference>
<comment type="similarity">
    <text evidence="1 4">Belongs to the glycosyl hydrolase 5 (cellulase A) family.</text>
</comment>
<keyword evidence="3 4" id="KW-0326">Glycosidase</keyword>
<dbReference type="AlphaFoldDB" id="A0A9W7MN11"/>
<dbReference type="PANTHER" id="PTHR31263:SF44">
    <property type="entry name" value="OS04G0481200 PROTEIN"/>
    <property type="match status" value="1"/>
</dbReference>
<evidence type="ECO:0008006" key="10">
    <source>
        <dbReference type="Google" id="ProtNLM"/>
    </source>
</evidence>
<sequence>MGKFTCFFILLHFLLITIIIQHVKPSTSLPLSTNSRWIVDEKGRRVKLACVNWVSHLEPMVAEGLSKRPMDAIAEQIVSLGFNCVRLTWPLFLITNDSLGSLTVRRSFQRLGLLQPIAGIQANNPSVIDATLIEAFQAVVSSLGKNNVMVILDNHLSKPGWCCGYSDGDGFFGDPNFNPDLWITGLTRMATLFKGVTNVVAMSLRNELRGPKQNTNDWYRYMQKGAEAVHSENPNILIILSGLNFDRDLSFIQTRPLTLTFSRRLVFELHWYGFSDGDAWTTNSPNRMCGKTVNYTMKTSGFLVNTGYPLLVSEFGVDIRGTNVNDNRYLNCFLGVVAELDLDWALWTLVGSYYLREGTAGFNEYYGILNWNWIEVRNSSFIERLSALQSPFRGPGLSETELHKVIFHPSTGLCILRKPSANLLSLGPCADSEPWNYSSEKTLELKGTNLCLQADESGTMAKLETVCGGSNSKWETVSESLMHLSTKLGNGTSVCLDVDSNGDVVVNGCKCLNQDSRCDPGSQWFKLVNSTRNGNEGRSTVDFGSIIDLRKVLPWNLWLNVKSVFDIFS</sequence>
<keyword evidence="9" id="KW-1185">Reference proteome</keyword>
<evidence type="ECO:0000256" key="4">
    <source>
        <dbReference type="RuleBase" id="RU361153"/>
    </source>
</evidence>
<evidence type="ECO:0000256" key="2">
    <source>
        <dbReference type="ARBA" id="ARBA00022801"/>
    </source>
</evidence>
<keyword evidence="2 4" id="KW-0378">Hydrolase</keyword>
<dbReference type="PANTHER" id="PTHR31263">
    <property type="entry name" value="CELLULASE FAMILY PROTEIN (AFU_ORTHOLOGUE AFUA_5G14560)"/>
    <property type="match status" value="1"/>
</dbReference>
<dbReference type="Gene3D" id="2.80.10.50">
    <property type="match status" value="1"/>
</dbReference>
<accession>A0A9W7MN11</accession>
<dbReference type="EMBL" id="BSYR01000050">
    <property type="protein sequence ID" value="GMJ08214.1"/>
    <property type="molecule type" value="Genomic_DNA"/>
</dbReference>
<dbReference type="Gene3D" id="3.20.20.80">
    <property type="entry name" value="Glycosidases"/>
    <property type="match status" value="1"/>
</dbReference>
<evidence type="ECO:0000259" key="7">
    <source>
        <dbReference type="Pfam" id="PF00652"/>
    </source>
</evidence>
<protein>
    <recommendedName>
        <fullName evidence="10">Mannan endo-1,4-beta-mannosidase</fullName>
    </recommendedName>
</protein>
<evidence type="ECO:0000256" key="3">
    <source>
        <dbReference type="ARBA" id="ARBA00023295"/>
    </source>
</evidence>
<evidence type="ECO:0000256" key="5">
    <source>
        <dbReference type="SAM" id="SignalP"/>
    </source>
</evidence>
<dbReference type="SUPFAM" id="SSF50370">
    <property type="entry name" value="Ricin B-like lectins"/>
    <property type="match status" value="1"/>
</dbReference>
<name>A0A9W7MN11_HIBTR</name>
<dbReference type="SUPFAM" id="SSF51445">
    <property type="entry name" value="(Trans)glycosidases"/>
    <property type="match status" value="1"/>
</dbReference>
<feature type="domain" description="Ricin B lectin" evidence="7">
    <location>
        <begin position="409"/>
        <end position="509"/>
    </location>
</feature>
<dbReference type="Pfam" id="PF00652">
    <property type="entry name" value="Ricin_B_lectin"/>
    <property type="match status" value="1"/>
</dbReference>
<dbReference type="OrthoDB" id="442731at2759"/>
<feature type="signal peptide" evidence="5">
    <location>
        <begin position="1"/>
        <end position="25"/>
    </location>
</feature>
<dbReference type="Pfam" id="PF00150">
    <property type="entry name" value="Cellulase"/>
    <property type="match status" value="1"/>
</dbReference>
<reference evidence="8" key="1">
    <citation type="submission" date="2023-05" db="EMBL/GenBank/DDBJ databases">
        <title>Genome and transcriptome analyses reveal genes involved in the formation of fine ridges on petal epidermal cells in Hibiscus trionum.</title>
        <authorList>
            <person name="Koshimizu S."/>
            <person name="Masuda S."/>
            <person name="Ishii T."/>
            <person name="Shirasu K."/>
            <person name="Hoshino A."/>
            <person name="Arita M."/>
        </authorList>
    </citation>
    <scope>NUCLEOTIDE SEQUENCE</scope>
    <source>
        <strain evidence="8">Hamamatsu line</strain>
    </source>
</reference>
<feature type="domain" description="Glycoside hydrolase family 5" evidence="6">
    <location>
        <begin position="69"/>
        <end position="349"/>
    </location>
</feature>